<dbReference type="InterPro" id="IPR022898">
    <property type="entry name" value="RNase_HII"/>
</dbReference>
<evidence type="ECO:0000256" key="9">
    <source>
        <dbReference type="ARBA" id="ARBA00022722"/>
    </source>
</evidence>
<evidence type="ECO:0000256" key="16">
    <source>
        <dbReference type="RuleBase" id="RU003515"/>
    </source>
</evidence>
<evidence type="ECO:0000256" key="11">
    <source>
        <dbReference type="ARBA" id="ARBA00022759"/>
    </source>
</evidence>
<keyword evidence="9 14" id="KW-0540">Nuclease</keyword>
<dbReference type="InterPro" id="IPR024567">
    <property type="entry name" value="RNase_HII/HIII_dom"/>
</dbReference>
<comment type="cofactor">
    <cofactor evidence="2">
        <name>Mg(2+)</name>
        <dbReference type="ChEBI" id="CHEBI:18420"/>
    </cofactor>
</comment>
<dbReference type="InterPro" id="IPR001352">
    <property type="entry name" value="RNase_HII/HIII"/>
</dbReference>
<reference evidence="19" key="1">
    <citation type="journal article" date="2019" name="Int. J. Syst. Evol. Microbiol.">
        <title>The Global Catalogue of Microorganisms (GCM) 10K type strain sequencing project: providing services to taxonomists for standard genome sequencing and annotation.</title>
        <authorList>
            <consortium name="The Broad Institute Genomics Platform"/>
            <consortium name="The Broad Institute Genome Sequencing Center for Infectious Disease"/>
            <person name="Wu L."/>
            <person name="Ma J."/>
        </authorList>
    </citation>
    <scope>NUCLEOTIDE SEQUENCE [LARGE SCALE GENOMIC DNA]</scope>
    <source>
        <strain evidence="19">CCUG 59129</strain>
    </source>
</reference>
<dbReference type="HAMAP" id="MF_00052_B">
    <property type="entry name" value="RNase_HII_B"/>
    <property type="match status" value="1"/>
</dbReference>
<evidence type="ECO:0000256" key="5">
    <source>
        <dbReference type="ARBA" id="ARBA00007383"/>
    </source>
</evidence>
<dbReference type="EMBL" id="JBHTJZ010000009">
    <property type="protein sequence ID" value="MFD0959461.1"/>
    <property type="molecule type" value="Genomic_DNA"/>
</dbReference>
<evidence type="ECO:0000256" key="1">
    <source>
        <dbReference type="ARBA" id="ARBA00000077"/>
    </source>
</evidence>
<comment type="cofactor">
    <cofactor evidence="14 15">
        <name>Mn(2+)</name>
        <dbReference type="ChEBI" id="CHEBI:29035"/>
    </cofactor>
    <cofactor evidence="14 15">
        <name>Mg(2+)</name>
        <dbReference type="ChEBI" id="CHEBI:18420"/>
    </cofactor>
    <text evidence="14 15">Manganese or magnesium. Binds 1 divalent metal ion per monomer in the absence of substrate. May bind a second metal ion after substrate binding.</text>
</comment>
<feature type="binding site" evidence="14 15">
    <location>
        <position position="112"/>
    </location>
    <ligand>
        <name>a divalent metal cation</name>
        <dbReference type="ChEBI" id="CHEBI:60240"/>
    </ligand>
</feature>
<evidence type="ECO:0000256" key="3">
    <source>
        <dbReference type="ARBA" id="ARBA00004065"/>
    </source>
</evidence>
<comment type="function">
    <text evidence="3 14 16">Endonuclease that specifically degrades the RNA of RNA-DNA hybrids.</text>
</comment>
<evidence type="ECO:0000256" key="4">
    <source>
        <dbReference type="ARBA" id="ARBA00004496"/>
    </source>
</evidence>
<comment type="caution">
    <text evidence="18">The sequence shown here is derived from an EMBL/GenBank/DDBJ whole genome shotgun (WGS) entry which is preliminary data.</text>
</comment>
<feature type="binding site" evidence="14 15">
    <location>
        <position position="20"/>
    </location>
    <ligand>
        <name>a divalent metal cation</name>
        <dbReference type="ChEBI" id="CHEBI:60240"/>
    </ligand>
</feature>
<sequence length="199" mass="21929">MLQYEEVLWDEGHGAVAGVDEVGRGCLFGDVVAGAVILPPRLVIDGINDSKKLSEKKRNELYAIITEQCIAWSVARVDAGTIDEINIKQAARLAMKLAVQSLTVPAEYLLVDAEHVDLDVPQQGIVKGDANSQSIAAASIVAKVTRDRLCLQEWDEQFPQYGIAVHKGYATKQHREMLLQHGPSSLHRRTFLKKLFGDV</sequence>
<evidence type="ECO:0000313" key="19">
    <source>
        <dbReference type="Proteomes" id="UP001596989"/>
    </source>
</evidence>
<evidence type="ECO:0000256" key="7">
    <source>
        <dbReference type="ARBA" id="ARBA00019179"/>
    </source>
</evidence>
<keyword evidence="8 14" id="KW-0963">Cytoplasm</keyword>
<comment type="similarity">
    <text evidence="5 14 16">Belongs to the RNase HII family.</text>
</comment>
<dbReference type="PROSITE" id="PS51975">
    <property type="entry name" value="RNASE_H_2"/>
    <property type="match status" value="1"/>
</dbReference>
<evidence type="ECO:0000256" key="15">
    <source>
        <dbReference type="PROSITE-ProRule" id="PRU01319"/>
    </source>
</evidence>
<name>A0ABW3HPK8_9BACL</name>
<dbReference type="PANTHER" id="PTHR10954:SF18">
    <property type="entry name" value="RIBONUCLEASE HII"/>
    <property type="match status" value="1"/>
</dbReference>
<dbReference type="SUPFAM" id="SSF53098">
    <property type="entry name" value="Ribonuclease H-like"/>
    <property type="match status" value="1"/>
</dbReference>
<evidence type="ECO:0000256" key="13">
    <source>
        <dbReference type="ARBA" id="ARBA00023211"/>
    </source>
</evidence>
<dbReference type="NCBIfam" id="NF000594">
    <property type="entry name" value="PRK00015.1-1"/>
    <property type="match status" value="1"/>
</dbReference>
<dbReference type="PANTHER" id="PTHR10954">
    <property type="entry name" value="RIBONUCLEASE H2 SUBUNIT A"/>
    <property type="match status" value="1"/>
</dbReference>
<dbReference type="InterPro" id="IPR036397">
    <property type="entry name" value="RNaseH_sf"/>
</dbReference>
<feature type="domain" description="RNase H type-2" evidence="17">
    <location>
        <begin position="14"/>
        <end position="199"/>
    </location>
</feature>
<keyword evidence="13 14" id="KW-0464">Manganese</keyword>
<evidence type="ECO:0000256" key="6">
    <source>
        <dbReference type="ARBA" id="ARBA00012180"/>
    </source>
</evidence>
<comment type="subcellular location">
    <subcellularLocation>
        <location evidence="4 14">Cytoplasm</location>
    </subcellularLocation>
</comment>
<evidence type="ECO:0000256" key="2">
    <source>
        <dbReference type="ARBA" id="ARBA00001946"/>
    </source>
</evidence>
<keyword evidence="11 14" id="KW-0255">Endonuclease</keyword>
<protein>
    <recommendedName>
        <fullName evidence="7 14">Ribonuclease HII</fullName>
        <shortName evidence="14">RNase HII</shortName>
        <ecNumber evidence="6 14">3.1.26.4</ecNumber>
    </recommendedName>
</protein>
<evidence type="ECO:0000259" key="17">
    <source>
        <dbReference type="PROSITE" id="PS51975"/>
    </source>
</evidence>
<dbReference type="GO" id="GO:0004523">
    <property type="term" value="F:RNA-DNA hybrid ribonuclease activity"/>
    <property type="evidence" value="ECO:0007669"/>
    <property type="project" value="UniProtKB-EC"/>
</dbReference>
<organism evidence="18 19">
    <name type="scientific">Paenibacillus chungangensis</name>
    <dbReference type="NCBI Taxonomy" id="696535"/>
    <lineage>
        <taxon>Bacteria</taxon>
        <taxon>Bacillati</taxon>
        <taxon>Bacillota</taxon>
        <taxon>Bacilli</taxon>
        <taxon>Bacillales</taxon>
        <taxon>Paenibacillaceae</taxon>
        <taxon>Paenibacillus</taxon>
    </lineage>
</organism>
<dbReference type="RefSeq" id="WP_377563584.1">
    <property type="nucleotide sequence ID" value="NZ_JBHTJZ010000009.1"/>
</dbReference>
<dbReference type="EC" id="3.1.26.4" evidence="6 14"/>
<dbReference type="Pfam" id="PF01351">
    <property type="entry name" value="RNase_HII"/>
    <property type="match status" value="1"/>
</dbReference>
<dbReference type="Proteomes" id="UP001596989">
    <property type="component" value="Unassembled WGS sequence"/>
</dbReference>
<dbReference type="Gene3D" id="3.30.420.10">
    <property type="entry name" value="Ribonuclease H-like superfamily/Ribonuclease H"/>
    <property type="match status" value="1"/>
</dbReference>
<keyword evidence="12 14" id="KW-0378">Hydrolase</keyword>
<evidence type="ECO:0000313" key="18">
    <source>
        <dbReference type="EMBL" id="MFD0959461.1"/>
    </source>
</evidence>
<evidence type="ECO:0000256" key="8">
    <source>
        <dbReference type="ARBA" id="ARBA00022490"/>
    </source>
</evidence>
<comment type="catalytic activity">
    <reaction evidence="1 14 15 16">
        <text>Endonucleolytic cleavage to 5'-phosphomonoester.</text>
        <dbReference type="EC" id="3.1.26.4"/>
    </reaction>
</comment>
<dbReference type="InterPro" id="IPR012337">
    <property type="entry name" value="RNaseH-like_sf"/>
</dbReference>
<evidence type="ECO:0000256" key="12">
    <source>
        <dbReference type="ARBA" id="ARBA00022801"/>
    </source>
</evidence>
<keyword evidence="10 14" id="KW-0479">Metal-binding</keyword>
<evidence type="ECO:0000256" key="14">
    <source>
        <dbReference type="HAMAP-Rule" id="MF_00052"/>
    </source>
</evidence>
<feature type="binding site" evidence="14 15">
    <location>
        <position position="21"/>
    </location>
    <ligand>
        <name>a divalent metal cation</name>
        <dbReference type="ChEBI" id="CHEBI:60240"/>
    </ligand>
</feature>
<proteinExistence type="inferred from homology"/>
<evidence type="ECO:0000256" key="10">
    <source>
        <dbReference type="ARBA" id="ARBA00022723"/>
    </source>
</evidence>
<gene>
    <name evidence="14" type="primary">rnhB</name>
    <name evidence="18" type="ORF">ACFQ2I_08655</name>
</gene>
<dbReference type="NCBIfam" id="NF000595">
    <property type="entry name" value="PRK00015.1-3"/>
    <property type="match status" value="1"/>
</dbReference>
<keyword evidence="19" id="KW-1185">Reference proteome</keyword>
<accession>A0ABW3HPK8</accession>
<dbReference type="CDD" id="cd07182">
    <property type="entry name" value="RNase_HII_bacteria_HII_like"/>
    <property type="match status" value="1"/>
</dbReference>